<organism evidence="7 8">
    <name type="scientific">Paenibacillus xylanivorans</name>
    <dbReference type="NCBI Taxonomy" id="1705561"/>
    <lineage>
        <taxon>Bacteria</taxon>
        <taxon>Bacillati</taxon>
        <taxon>Bacillota</taxon>
        <taxon>Bacilli</taxon>
        <taxon>Bacillales</taxon>
        <taxon>Paenibacillaceae</taxon>
        <taxon>Paenibacillus</taxon>
    </lineage>
</organism>
<evidence type="ECO:0000313" key="7">
    <source>
        <dbReference type="EMBL" id="KOY13190.1"/>
    </source>
</evidence>
<feature type="transmembrane region" description="Helical" evidence="6">
    <location>
        <begin position="254"/>
        <end position="276"/>
    </location>
</feature>
<comment type="caution">
    <text evidence="7">The sequence shown here is derived from an EMBL/GenBank/DDBJ whole genome shotgun (WGS) entry which is preliminary data.</text>
</comment>
<keyword evidence="5 6" id="KW-0472">Membrane</keyword>
<proteinExistence type="inferred from homology"/>
<keyword evidence="8" id="KW-1185">Reference proteome</keyword>
<protein>
    <submittedName>
        <fullName evidence="7">Permease</fullName>
    </submittedName>
</protein>
<keyword evidence="4 6" id="KW-1133">Transmembrane helix</keyword>
<dbReference type="RefSeq" id="WP_053783538.1">
    <property type="nucleotide sequence ID" value="NZ_LITU01000081.1"/>
</dbReference>
<feature type="transmembrane region" description="Helical" evidence="6">
    <location>
        <begin position="36"/>
        <end position="55"/>
    </location>
</feature>
<keyword evidence="3 6" id="KW-0812">Transmembrane</keyword>
<dbReference type="EMBL" id="LITU01000081">
    <property type="protein sequence ID" value="KOY13190.1"/>
    <property type="molecule type" value="Genomic_DNA"/>
</dbReference>
<dbReference type="InterPro" id="IPR014227">
    <property type="entry name" value="YtvI-like"/>
</dbReference>
<evidence type="ECO:0000256" key="6">
    <source>
        <dbReference type="SAM" id="Phobius"/>
    </source>
</evidence>
<dbReference type="GO" id="GO:0055085">
    <property type="term" value="P:transmembrane transport"/>
    <property type="evidence" value="ECO:0007669"/>
    <property type="project" value="TreeGrafter"/>
</dbReference>
<comment type="subcellular location">
    <subcellularLocation>
        <location evidence="1">Membrane</location>
        <topology evidence="1">Multi-pass membrane protein</topology>
    </subcellularLocation>
</comment>
<dbReference type="OrthoDB" id="9774361at2"/>
<gene>
    <name evidence="7" type="ORF">AMS66_25905</name>
</gene>
<dbReference type="GO" id="GO:0016020">
    <property type="term" value="C:membrane"/>
    <property type="evidence" value="ECO:0007669"/>
    <property type="project" value="UniProtKB-SubCell"/>
</dbReference>
<evidence type="ECO:0000256" key="5">
    <source>
        <dbReference type="ARBA" id="ARBA00023136"/>
    </source>
</evidence>
<name>A0A0M9BIS9_9BACL</name>
<accession>A0A0M9BIS9</accession>
<dbReference type="AlphaFoldDB" id="A0A0M9BIS9"/>
<evidence type="ECO:0000313" key="8">
    <source>
        <dbReference type="Proteomes" id="UP000037688"/>
    </source>
</evidence>
<feature type="transmembrane region" description="Helical" evidence="6">
    <location>
        <begin position="288"/>
        <end position="308"/>
    </location>
</feature>
<feature type="transmembrane region" description="Helical" evidence="6">
    <location>
        <begin position="12"/>
        <end position="30"/>
    </location>
</feature>
<evidence type="ECO:0000256" key="2">
    <source>
        <dbReference type="ARBA" id="ARBA00009773"/>
    </source>
</evidence>
<feature type="transmembrane region" description="Helical" evidence="6">
    <location>
        <begin position="328"/>
        <end position="353"/>
    </location>
</feature>
<feature type="transmembrane region" description="Helical" evidence="6">
    <location>
        <begin position="164"/>
        <end position="189"/>
    </location>
</feature>
<dbReference type="NCBIfam" id="TIGR02872">
    <property type="entry name" value="spore_ytvI"/>
    <property type="match status" value="1"/>
</dbReference>
<dbReference type="PATRIC" id="fig|1705561.3.peg.5440"/>
<reference evidence="7 8" key="1">
    <citation type="submission" date="2015-08" db="EMBL/GenBank/DDBJ databases">
        <title>Draft genome sequence of cellulolytic and xylanolytic Paenibacillus sp. A59, isolated from a decaying forest soil from Patagonia, Argentina.</title>
        <authorList>
            <person name="Ghio S."/>
            <person name="Caceres A.M."/>
            <person name="Talia P."/>
            <person name="Grasso D."/>
            <person name="Campos E."/>
        </authorList>
    </citation>
    <scope>NUCLEOTIDE SEQUENCE [LARGE SCALE GENOMIC DNA]</scope>
    <source>
        <strain evidence="7 8">A59</strain>
    </source>
</reference>
<dbReference type="Proteomes" id="UP000037688">
    <property type="component" value="Unassembled WGS sequence"/>
</dbReference>
<dbReference type="PANTHER" id="PTHR21716:SF68">
    <property type="entry name" value="TRANSPORT PROTEIN YTVI-RELATED"/>
    <property type="match status" value="1"/>
</dbReference>
<evidence type="ECO:0000256" key="1">
    <source>
        <dbReference type="ARBA" id="ARBA00004141"/>
    </source>
</evidence>
<evidence type="ECO:0000256" key="4">
    <source>
        <dbReference type="ARBA" id="ARBA00022989"/>
    </source>
</evidence>
<comment type="similarity">
    <text evidence="2">Belongs to the autoinducer-2 exporter (AI-2E) (TC 2.A.86) family.</text>
</comment>
<sequence>MDRIIMKRLLRGLWVIIATILIAVAIYLLFPLLYPFAIAWIIAYAMNPLVKLLQYKARFPRWLAVTLSLIIYFGAIVVVLSAAVTRMVKEVISLTTSFDLHVDEIKATFVRWTQNDTIQSLIGQINEFYKENPNYQETINSNISKTTETVGTAVTDLVTGFFNMILNLLTSLPNMGAVLIVVLLSAFFISKSWNRHSITVSGWVPSSVRKPISDIWNDLKKALFGYARAQLIMISITALFVMIGLLVLQVKSAFTIALLIGLVDLLPYLGVGLVMVPWAAYLLMNGDLYLGIGISIVYLIVLIARQIIEPKVLASSVGLDPLATLVGMFVGLKLFGVLGLIIGPVSLVILDAFNRANVFRDLRTYIINGRVR</sequence>
<dbReference type="InterPro" id="IPR002549">
    <property type="entry name" value="AI-2E-like"/>
</dbReference>
<dbReference type="PANTHER" id="PTHR21716">
    <property type="entry name" value="TRANSMEMBRANE PROTEIN"/>
    <property type="match status" value="1"/>
</dbReference>
<evidence type="ECO:0000256" key="3">
    <source>
        <dbReference type="ARBA" id="ARBA00022692"/>
    </source>
</evidence>
<feature type="transmembrane region" description="Helical" evidence="6">
    <location>
        <begin position="62"/>
        <end position="84"/>
    </location>
</feature>
<feature type="transmembrane region" description="Helical" evidence="6">
    <location>
        <begin position="229"/>
        <end position="248"/>
    </location>
</feature>
<dbReference type="Pfam" id="PF01594">
    <property type="entry name" value="AI-2E_transport"/>
    <property type="match status" value="1"/>
</dbReference>